<evidence type="ECO:0000256" key="1">
    <source>
        <dbReference type="ARBA" id="ARBA00004167"/>
    </source>
</evidence>
<dbReference type="AlphaFoldDB" id="A4S9N0"/>
<dbReference type="PANTHER" id="PTHR12812">
    <property type="entry name" value="HEPARAN SULFATE 6-O-SULFOTRANSFERASE 3"/>
    <property type="match status" value="1"/>
</dbReference>
<proteinExistence type="predicted"/>
<reference evidence="8 9" key="1">
    <citation type="journal article" date="2007" name="Proc. Natl. Acad. Sci. U.S.A.">
        <title>The tiny eukaryote Ostreococcus provides genomic insights into the paradox of plankton speciation.</title>
        <authorList>
            <person name="Palenik B."/>
            <person name="Grimwood J."/>
            <person name="Aerts A."/>
            <person name="Rouze P."/>
            <person name="Salamov A."/>
            <person name="Putnam N."/>
            <person name="Dupont C."/>
            <person name="Jorgensen R."/>
            <person name="Derelle E."/>
            <person name="Rombauts S."/>
            <person name="Zhou K."/>
            <person name="Otillar R."/>
            <person name="Merchant S.S."/>
            <person name="Podell S."/>
            <person name="Gaasterland T."/>
            <person name="Napoli C."/>
            <person name="Gendler K."/>
            <person name="Manuell A."/>
            <person name="Tai V."/>
            <person name="Vallon O."/>
            <person name="Piganeau G."/>
            <person name="Jancek S."/>
            <person name="Heijde M."/>
            <person name="Jabbari K."/>
            <person name="Bowler C."/>
            <person name="Lohr M."/>
            <person name="Robbens S."/>
            <person name="Werner G."/>
            <person name="Dubchak I."/>
            <person name="Pazour G.J."/>
            <person name="Ren Q."/>
            <person name="Paulsen I."/>
            <person name="Delwiche C."/>
            <person name="Schmutz J."/>
            <person name="Rokhsar D."/>
            <person name="Van de Peer Y."/>
            <person name="Moreau H."/>
            <person name="Grigoriev I.V."/>
        </authorList>
    </citation>
    <scope>NUCLEOTIDE SEQUENCE [LARGE SCALE GENOMIC DNA]</scope>
    <source>
        <strain evidence="8 9">CCE9901</strain>
    </source>
</reference>
<dbReference type="HOGENOM" id="CLU_685852_0_0_1"/>
<keyword evidence="5" id="KW-0472">Membrane</keyword>
<keyword evidence="3" id="KW-0812">Transmembrane</keyword>
<evidence type="ECO:0000256" key="2">
    <source>
        <dbReference type="ARBA" id="ARBA00022679"/>
    </source>
</evidence>
<protein>
    <recommendedName>
        <fullName evidence="10">Sulfotransferase</fullName>
    </recommendedName>
</protein>
<dbReference type="Proteomes" id="UP000001568">
    <property type="component" value="Chromosome 17"/>
</dbReference>
<dbReference type="GeneID" id="5006154"/>
<keyword evidence="4" id="KW-1133">Transmembrane helix</keyword>
<feature type="region of interest" description="Disordered" evidence="7">
    <location>
        <begin position="1"/>
        <end position="22"/>
    </location>
</feature>
<evidence type="ECO:0000256" key="6">
    <source>
        <dbReference type="ARBA" id="ARBA00023180"/>
    </source>
</evidence>
<dbReference type="RefSeq" id="XP_001422199.1">
    <property type="nucleotide sequence ID" value="XM_001422162.1"/>
</dbReference>
<comment type="subcellular location">
    <subcellularLocation>
        <location evidence="1">Membrane</location>
        <topology evidence="1">Single-pass membrane protein</topology>
    </subcellularLocation>
</comment>
<dbReference type="PANTHER" id="PTHR12812:SF0">
    <property type="entry name" value="HEPARAN-SULFATE 6-O-SULFOTRANSFERASE"/>
    <property type="match status" value="1"/>
</dbReference>
<accession>A4S9N0</accession>
<dbReference type="EMBL" id="CP000597">
    <property type="protein sequence ID" value="ABP00516.1"/>
    <property type="molecule type" value="Genomic_DNA"/>
</dbReference>
<evidence type="ECO:0000256" key="3">
    <source>
        <dbReference type="ARBA" id="ARBA00022692"/>
    </source>
</evidence>
<keyword evidence="9" id="KW-1185">Reference proteome</keyword>
<dbReference type="InterPro" id="IPR010635">
    <property type="entry name" value="Heparan_SO4-6-sulfoTrfase"/>
</dbReference>
<name>A4S9N0_OSTLU</name>
<evidence type="ECO:0000256" key="4">
    <source>
        <dbReference type="ARBA" id="ARBA00022989"/>
    </source>
</evidence>
<dbReference type="Gramene" id="ABP00516">
    <property type="protein sequence ID" value="ABP00516"/>
    <property type="gene ID" value="OSTLU_18661"/>
</dbReference>
<keyword evidence="6" id="KW-0325">Glycoprotein</keyword>
<gene>
    <name evidence="8" type="ORF">OSTLU_18661</name>
</gene>
<dbReference type="GO" id="GO:0017095">
    <property type="term" value="F:heparan sulfate 6-sulfotransferase activity"/>
    <property type="evidence" value="ECO:0007669"/>
    <property type="project" value="TreeGrafter"/>
</dbReference>
<evidence type="ECO:0000256" key="5">
    <source>
        <dbReference type="ARBA" id="ARBA00023136"/>
    </source>
</evidence>
<dbReference type="GO" id="GO:0016020">
    <property type="term" value="C:membrane"/>
    <property type="evidence" value="ECO:0007669"/>
    <property type="project" value="UniProtKB-SubCell"/>
</dbReference>
<sequence length="402" mass="45432">MGVERGDAEPLLRASRDVERASDDAETTAAKLAVDRTRGAASARLVVGACAVAACLVGASARADWAHRRGGALAEREEVEAFGRELNVGDLSKYYEIPRKAKSVKQTHANRVLFYNFLHVPKTGGTFFHSVLRQVERRVNRKPKQEAFLGEELFPHDHESIAQWITWPLVDTTRENYAATRRHFATGEPAEYFGVDRLRKMYESGARIFSKGSYGMGLCEVVDAPCAYITILRDPVERFLSHYKYSCLAGAENRRLWNKAMKDKGECAMNLVEWHDYLGGDNWLHVLAPGGGENKDAQVAAAIANLDDPCFKFLLTEKLDDGLEKLTTLPDFARLNATLLANFAQHNEAPELDAHQQRLYDRHVANEDMMAHLRRNLRKSLAVYAHAKRTYERKWRQRLLSC</sequence>
<organism evidence="8 9">
    <name type="scientific">Ostreococcus lucimarinus (strain CCE9901)</name>
    <dbReference type="NCBI Taxonomy" id="436017"/>
    <lineage>
        <taxon>Eukaryota</taxon>
        <taxon>Viridiplantae</taxon>
        <taxon>Chlorophyta</taxon>
        <taxon>Mamiellophyceae</taxon>
        <taxon>Mamiellales</taxon>
        <taxon>Bathycoccaceae</taxon>
        <taxon>Ostreococcus</taxon>
    </lineage>
</organism>
<dbReference type="InterPro" id="IPR027417">
    <property type="entry name" value="P-loop_NTPase"/>
</dbReference>
<evidence type="ECO:0000256" key="7">
    <source>
        <dbReference type="SAM" id="MobiDB-lite"/>
    </source>
</evidence>
<dbReference type="Pfam" id="PF03567">
    <property type="entry name" value="Sulfotransfer_2"/>
    <property type="match status" value="1"/>
</dbReference>
<dbReference type="Gene3D" id="3.40.50.300">
    <property type="entry name" value="P-loop containing nucleotide triphosphate hydrolases"/>
    <property type="match status" value="1"/>
</dbReference>
<dbReference type="SUPFAM" id="SSF52540">
    <property type="entry name" value="P-loop containing nucleoside triphosphate hydrolases"/>
    <property type="match status" value="1"/>
</dbReference>
<dbReference type="OrthoDB" id="498419at2759"/>
<dbReference type="KEGG" id="olu:OSTLU_18661"/>
<evidence type="ECO:0000313" key="9">
    <source>
        <dbReference type="Proteomes" id="UP000001568"/>
    </source>
</evidence>
<evidence type="ECO:0008006" key="10">
    <source>
        <dbReference type="Google" id="ProtNLM"/>
    </source>
</evidence>
<keyword evidence="2" id="KW-0808">Transferase</keyword>
<evidence type="ECO:0000313" key="8">
    <source>
        <dbReference type="EMBL" id="ABP00516.1"/>
    </source>
</evidence>
<dbReference type="InterPro" id="IPR005331">
    <property type="entry name" value="Sulfotransferase"/>
</dbReference>